<evidence type="ECO:0000256" key="5">
    <source>
        <dbReference type="SAM" id="MobiDB-lite"/>
    </source>
</evidence>
<organism evidence="7 8">
    <name type="scientific">Thecamonas trahens ATCC 50062</name>
    <dbReference type="NCBI Taxonomy" id="461836"/>
    <lineage>
        <taxon>Eukaryota</taxon>
        <taxon>Apusozoa</taxon>
        <taxon>Apusomonadida</taxon>
        <taxon>Apusomonadidae</taxon>
        <taxon>Thecamonas</taxon>
    </lineage>
</organism>
<feature type="domain" description="Cns1/TTC4 wheel" evidence="6">
    <location>
        <begin position="289"/>
        <end position="351"/>
    </location>
</feature>
<evidence type="ECO:0000256" key="2">
    <source>
        <dbReference type="ARBA" id="ARBA00022803"/>
    </source>
</evidence>
<comment type="similarity">
    <text evidence="3">Belongs to the TTC4 family.</text>
</comment>
<name>A0A0L0DIB2_THETB</name>
<dbReference type="InterPro" id="IPR044059">
    <property type="entry name" value="Csn1/TTC4_wheel"/>
</dbReference>
<dbReference type="PANTHER" id="PTHR46035">
    <property type="entry name" value="TETRATRICOPEPTIDE REPEAT PROTEIN 4"/>
    <property type="match status" value="1"/>
</dbReference>
<dbReference type="CDD" id="cd21377">
    <property type="entry name" value="CTWD_Cns1-like"/>
    <property type="match status" value="1"/>
</dbReference>
<evidence type="ECO:0000256" key="1">
    <source>
        <dbReference type="ARBA" id="ARBA00022737"/>
    </source>
</evidence>
<dbReference type="SUPFAM" id="SSF48452">
    <property type="entry name" value="TPR-like"/>
    <property type="match status" value="1"/>
</dbReference>
<dbReference type="SMART" id="SM00028">
    <property type="entry name" value="TPR"/>
    <property type="match status" value="3"/>
</dbReference>
<dbReference type="OMA" id="WRAAQCA"/>
<dbReference type="Proteomes" id="UP000054408">
    <property type="component" value="Unassembled WGS sequence"/>
</dbReference>
<dbReference type="GO" id="GO:0051879">
    <property type="term" value="F:Hsp90 protein binding"/>
    <property type="evidence" value="ECO:0007669"/>
    <property type="project" value="InterPro"/>
</dbReference>
<keyword evidence="4" id="KW-0175">Coiled coil</keyword>
<proteinExistence type="inferred from homology"/>
<evidence type="ECO:0000259" key="6">
    <source>
        <dbReference type="Pfam" id="PF18972"/>
    </source>
</evidence>
<dbReference type="Pfam" id="PF18972">
    <property type="entry name" value="Wheel"/>
    <property type="match status" value="1"/>
</dbReference>
<keyword evidence="8" id="KW-1185">Reference proteome</keyword>
<evidence type="ECO:0000256" key="3">
    <source>
        <dbReference type="ARBA" id="ARBA00023602"/>
    </source>
</evidence>
<dbReference type="STRING" id="461836.A0A0L0DIB2"/>
<feature type="region of interest" description="Disordered" evidence="5">
    <location>
        <begin position="1"/>
        <end position="34"/>
    </location>
</feature>
<gene>
    <name evidence="7" type="ORF">AMSG_00901</name>
</gene>
<dbReference type="EMBL" id="GL349436">
    <property type="protein sequence ID" value="KNC52074.1"/>
    <property type="molecule type" value="Genomic_DNA"/>
</dbReference>
<feature type="coiled-coil region" evidence="4">
    <location>
        <begin position="227"/>
        <end position="255"/>
    </location>
</feature>
<dbReference type="InterPro" id="IPR019734">
    <property type="entry name" value="TPR_rpt"/>
</dbReference>
<sequence>MSDKGKEEVVVNESKAQTDGSGNAGEEGSDLDDFGYNIPMDPESVARRAAIASELPDVDDMPIFMKALPTDAAHPAAETLLALSTLKYEGMSPHEIAEELKSQGNEFFRKGDKDSLIQALHKYDDALAQESSNAKANSIYHSNRAACLLKLRKYKATAEACFKALECNPGNIKAFYRSCKAHFALGDYEMALRVGQAGLLASEDEPGGIKAAKDLAVLVHKIDKIAKAKAEREAKAAAERAEREAKAAAERAEIDAELATRGVVLGAALFERTDPTLETAQIGFVDKTAGSMLQFPVLLLYPEFGQTDFIQVFGELDTFGSHLTELYPPTGAPLPWDSTNSYVFSTLAIYAMPCMTPPLDEAEAKVFHKRVARGIKPVRLDMSTTLLQAITLPGYVMPQLPTFHVMVAGSAFEKQWLANPQ</sequence>
<dbReference type="Gene3D" id="1.25.40.10">
    <property type="entry name" value="Tetratricopeptide repeat domain"/>
    <property type="match status" value="1"/>
</dbReference>
<dbReference type="GeneID" id="25560677"/>
<evidence type="ECO:0000313" key="8">
    <source>
        <dbReference type="Proteomes" id="UP000054408"/>
    </source>
</evidence>
<dbReference type="GO" id="GO:0005829">
    <property type="term" value="C:cytosol"/>
    <property type="evidence" value="ECO:0007669"/>
    <property type="project" value="TreeGrafter"/>
</dbReference>
<dbReference type="GO" id="GO:0006457">
    <property type="term" value="P:protein folding"/>
    <property type="evidence" value="ECO:0007669"/>
    <property type="project" value="TreeGrafter"/>
</dbReference>
<dbReference type="InterPro" id="IPR011990">
    <property type="entry name" value="TPR-like_helical_dom_sf"/>
</dbReference>
<dbReference type="GO" id="GO:0005634">
    <property type="term" value="C:nucleus"/>
    <property type="evidence" value="ECO:0007669"/>
    <property type="project" value="TreeGrafter"/>
</dbReference>
<dbReference type="eggNOG" id="KOG0551">
    <property type="taxonomic scope" value="Eukaryota"/>
</dbReference>
<evidence type="ECO:0000256" key="4">
    <source>
        <dbReference type="SAM" id="Coils"/>
    </source>
</evidence>
<keyword evidence="1" id="KW-0677">Repeat</keyword>
<dbReference type="AlphaFoldDB" id="A0A0L0DIB2"/>
<reference evidence="7 8" key="1">
    <citation type="submission" date="2010-05" db="EMBL/GenBank/DDBJ databases">
        <title>The Genome Sequence of Thecamonas trahens ATCC 50062.</title>
        <authorList>
            <consortium name="The Broad Institute Genome Sequencing Platform"/>
            <person name="Russ C."/>
            <person name="Cuomo C."/>
            <person name="Shea T."/>
            <person name="Young S.K."/>
            <person name="Zeng Q."/>
            <person name="Koehrsen M."/>
            <person name="Haas B."/>
            <person name="Borodovsky M."/>
            <person name="Guigo R."/>
            <person name="Alvarado L."/>
            <person name="Berlin A."/>
            <person name="Bochicchio J."/>
            <person name="Borenstein D."/>
            <person name="Chapman S."/>
            <person name="Chen Z."/>
            <person name="Freedman E."/>
            <person name="Gellesch M."/>
            <person name="Goldberg J."/>
            <person name="Griggs A."/>
            <person name="Gujja S."/>
            <person name="Heilman E."/>
            <person name="Heiman D."/>
            <person name="Hepburn T."/>
            <person name="Howarth C."/>
            <person name="Jen D."/>
            <person name="Larson L."/>
            <person name="Mehta T."/>
            <person name="Park D."/>
            <person name="Pearson M."/>
            <person name="Roberts A."/>
            <person name="Saif S."/>
            <person name="Shenoy N."/>
            <person name="Sisk P."/>
            <person name="Stolte C."/>
            <person name="Sykes S."/>
            <person name="Thomson T."/>
            <person name="Walk T."/>
            <person name="White J."/>
            <person name="Yandava C."/>
            <person name="Burger G."/>
            <person name="Gray M.W."/>
            <person name="Holland P.W.H."/>
            <person name="King N."/>
            <person name="Lang F.B.F."/>
            <person name="Roger A.J."/>
            <person name="Ruiz-Trillo I."/>
            <person name="Lander E."/>
            <person name="Nusbaum C."/>
        </authorList>
    </citation>
    <scope>NUCLEOTIDE SEQUENCE [LARGE SCALE GENOMIC DNA]</scope>
    <source>
        <strain evidence="7 8">ATCC 50062</strain>
    </source>
</reference>
<dbReference type="RefSeq" id="XP_013762079.1">
    <property type="nucleotide sequence ID" value="XM_013906625.1"/>
</dbReference>
<keyword evidence="2" id="KW-0802">TPR repeat</keyword>
<evidence type="ECO:0000313" key="7">
    <source>
        <dbReference type="EMBL" id="KNC52074.1"/>
    </source>
</evidence>
<dbReference type="OrthoDB" id="420195at2759"/>
<dbReference type="GO" id="GO:0030544">
    <property type="term" value="F:Hsp70 protein binding"/>
    <property type="evidence" value="ECO:0007669"/>
    <property type="project" value="TreeGrafter"/>
</dbReference>
<accession>A0A0L0DIB2</accession>
<dbReference type="PANTHER" id="PTHR46035:SF1">
    <property type="entry name" value="TETRATRICOPEPTIDE REPEAT PROTEIN 4"/>
    <property type="match status" value="1"/>
</dbReference>
<protein>
    <submittedName>
        <fullName evidence="7">Tetratricopeptide repeat protein 4</fullName>
    </submittedName>
</protein>